<keyword evidence="2" id="KW-1185">Reference proteome</keyword>
<dbReference type="EnsemblPlants" id="AVESA.00010b.r2.5CG0868990.1">
    <property type="protein sequence ID" value="AVESA.00010b.r2.5CG0868990.1.CDS"/>
    <property type="gene ID" value="AVESA.00010b.r2.5CG0868990"/>
</dbReference>
<sequence>MLAALKVSMPSTKHLWCKWHVLRKAKESLGPIYTRNVAFHQLFHKVLNEMLTEDEFEKAWEVLIKTFKLMNNPFMVRIYECRVMWAKPFSRNWFCARMMSTQRVESANHMLKTYIRGNSSMNNFVTKYNDMMFDRAMEEDREEHKTKMLKKPTKKMWPVQSHAYKIYTRAAFKLFNGELEKSYQFVVSQCIDEVQVEVRHAYAEVRESWVRVSFVVAVDRDRQKYDCECGLFTHFGILCCHALRVMIFYGESLIPDKYILKRWTKDARDILPKSLRYLQKDSRTLKSQKFRDSLLYGTTMKAVKMGGTGMETFSVMMKHFGNGIKAVNQIISSNVNNDQKNDEEEYLSSDAEWRRRSGGQYYSEPELAAFVDNRKIGGLSSDVRTEIEMSKLKAPLIEKGGVGRKKYKRFISIVESKDIAKKKKYKQKEKSGRNFKQTSFCSMCRLSGHNKNTCPDNNDEAKKKRKKACCSICHLPGHKANSCLMKTPTYEDIDQYCFTDD</sequence>
<dbReference type="Proteomes" id="UP001732700">
    <property type="component" value="Chromosome 5C"/>
</dbReference>
<organism evidence="1 2">
    <name type="scientific">Avena sativa</name>
    <name type="common">Oat</name>
    <dbReference type="NCBI Taxonomy" id="4498"/>
    <lineage>
        <taxon>Eukaryota</taxon>
        <taxon>Viridiplantae</taxon>
        <taxon>Streptophyta</taxon>
        <taxon>Embryophyta</taxon>
        <taxon>Tracheophyta</taxon>
        <taxon>Spermatophyta</taxon>
        <taxon>Magnoliopsida</taxon>
        <taxon>Liliopsida</taxon>
        <taxon>Poales</taxon>
        <taxon>Poaceae</taxon>
        <taxon>BOP clade</taxon>
        <taxon>Pooideae</taxon>
        <taxon>Poodae</taxon>
        <taxon>Poeae</taxon>
        <taxon>Poeae Chloroplast Group 1 (Aveneae type)</taxon>
        <taxon>Aveninae</taxon>
        <taxon>Avena</taxon>
    </lineage>
</organism>
<protein>
    <submittedName>
        <fullName evidence="1">Uncharacterized protein</fullName>
    </submittedName>
</protein>
<accession>A0ACD5XXG4</accession>
<reference evidence="1" key="1">
    <citation type="submission" date="2021-05" db="EMBL/GenBank/DDBJ databases">
        <authorList>
            <person name="Scholz U."/>
            <person name="Mascher M."/>
            <person name="Fiebig A."/>
        </authorList>
    </citation>
    <scope>NUCLEOTIDE SEQUENCE [LARGE SCALE GENOMIC DNA]</scope>
</reference>
<evidence type="ECO:0000313" key="1">
    <source>
        <dbReference type="EnsemblPlants" id="AVESA.00010b.r2.5CG0868990.1.CDS"/>
    </source>
</evidence>
<evidence type="ECO:0000313" key="2">
    <source>
        <dbReference type="Proteomes" id="UP001732700"/>
    </source>
</evidence>
<reference evidence="1" key="2">
    <citation type="submission" date="2025-09" db="UniProtKB">
        <authorList>
            <consortium name="EnsemblPlants"/>
        </authorList>
    </citation>
    <scope>IDENTIFICATION</scope>
</reference>
<name>A0ACD5XXG4_AVESA</name>
<proteinExistence type="predicted"/>